<name>A0AA39MPY8_ARMTA</name>
<keyword evidence="2" id="KW-1185">Reference proteome</keyword>
<dbReference type="AlphaFoldDB" id="A0AA39MPY8"/>
<feature type="non-terminal residue" evidence="1">
    <location>
        <position position="1"/>
    </location>
</feature>
<protein>
    <submittedName>
        <fullName evidence="1">Uncharacterized protein</fullName>
    </submittedName>
</protein>
<reference evidence="1" key="1">
    <citation type="submission" date="2023-06" db="EMBL/GenBank/DDBJ databases">
        <authorList>
            <consortium name="Lawrence Berkeley National Laboratory"/>
            <person name="Ahrendt S."/>
            <person name="Sahu N."/>
            <person name="Indic B."/>
            <person name="Wong-Bajracharya J."/>
            <person name="Merenyi Z."/>
            <person name="Ke H.-M."/>
            <person name="Monk M."/>
            <person name="Kocsube S."/>
            <person name="Drula E."/>
            <person name="Lipzen A."/>
            <person name="Balint B."/>
            <person name="Henrissat B."/>
            <person name="Andreopoulos B."/>
            <person name="Martin F.M."/>
            <person name="Harder C.B."/>
            <person name="Rigling D."/>
            <person name="Ford K.L."/>
            <person name="Foster G.D."/>
            <person name="Pangilinan J."/>
            <person name="Papanicolaou A."/>
            <person name="Barry K."/>
            <person name="LaButti K."/>
            <person name="Viragh M."/>
            <person name="Koriabine M."/>
            <person name="Yan M."/>
            <person name="Riley R."/>
            <person name="Champramary S."/>
            <person name="Plett K.L."/>
            <person name="Tsai I.J."/>
            <person name="Slot J."/>
            <person name="Sipos G."/>
            <person name="Plett J."/>
            <person name="Nagy L.G."/>
            <person name="Grigoriev I.V."/>
        </authorList>
    </citation>
    <scope>NUCLEOTIDE SEQUENCE</scope>
    <source>
        <strain evidence="1">CCBAS 213</strain>
    </source>
</reference>
<dbReference type="GeneID" id="85350129"/>
<sequence length="54" mass="6405">LFDRQMPSLRMLYLDSFSAWPAHYFRGLTHVSFCRKSTDISQCPSTLEFLDFLE</sequence>
<dbReference type="EMBL" id="JAUEPS010000068">
    <property type="protein sequence ID" value="KAK0441739.1"/>
    <property type="molecule type" value="Genomic_DNA"/>
</dbReference>
<organism evidence="1 2">
    <name type="scientific">Armillaria tabescens</name>
    <name type="common">Ringless honey mushroom</name>
    <name type="synonym">Agaricus tabescens</name>
    <dbReference type="NCBI Taxonomy" id="1929756"/>
    <lineage>
        <taxon>Eukaryota</taxon>
        <taxon>Fungi</taxon>
        <taxon>Dikarya</taxon>
        <taxon>Basidiomycota</taxon>
        <taxon>Agaricomycotina</taxon>
        <taxon>Agaricomycetes</taxon>
        <taxon>Agaricomycetidae</taxon>
        <taxon>Agaricales</taxon>
        <taxon>Marasmiineae</taxon>
        <taxon>Physalacriaceae</taxon>
        <taxon>Desarmillaria</taxon>
    </lineage>
</organism>
<dbReference type="RefSeq" id="XP_060324078.1">
    <property type="nucleotide sequence ID" value="XM_060466581.1"/>
</dbReference>
<proteinExistence type="predicted"/>
<dbReference type="Proteomes" id="UP001175211">
    <property type="component" value="Unassembled WGS sequence"/>
</dbReference>
<evidence type="ECO:0000313" key="1">
    <source>
        <dbReference type="EMBL" id="KAK0441739.1"/>
    </source>
</evidence>
<gene>
    <name evidence="1" type="ORF">EV420DRAFT_1235650</name>
</gene>
<evidence type="ECO:0000313" key="2">
    <source>
        <dbReference type="Proteomes" id="UP001175211"/>
    </source>
</evidence>
<feature type="non-terminal residue" evidence="1">
    <location>
        <position position="54"/>
    </location>
</feature>
<comment type="caution">
    <text evidence="1">The sequence shown here is derived from an EMBL/GenBank/DDBJ whole genome shotgun (WGS) entry which is preliminary data.</text>
</comment>
<accession>A0AA39MPY8</accession>